<feature type="compositionally biased region" description="Basic residues" evidence="1">
    <location>
        <begin position="411"/>
        <end position="422"/>
    </location>
</feature>
<evidence type="ECO:0000313" key="3">
    <source>
        <dbReference type="Proteomes" id="UP001142055"/>
    </source>
</evidence>
<feature type="compositionally biased region" description="Basic and acidic residues" evidence="1">
    <location>
        <begin position="260"/>
        <end position="269"/>
    </location>
</feature>
<feature type="compositionally biased region" description="Acidic residues" evidence="1">
    <location>
        <begin position="194"/>
        <end position="204"/>
    </location>
</feature>
<dbReference type="AlphaFoldDB" id="A0A9Q0MBC5"/>
<feature type="region of interest" description="Disordered" evidence="1">
    <location>
        <begin position="135"/>
        <end position="284"/>
    </location>
</feature>
<evidence type="ECO:0000256" key="1">
    <source>
        <dbReference type="SAM" id="MobiDB-lite"/>
    </source>
</evidence>
<feature type="compositionally biased region" description="Polar residues" evidence="1">
    <location>
        <begin position="272"/>
        <end position="283"/>
    </location>
</feature>
<name>A0A9Q0MBC5_BLOTA</name>
<organism evidence="2 3">
    <name type="scientific">Blomia tropicalis</name>
    <name type="common">Mite</name>
    <dbReference type="NCBI Taxonomy" id="40697"/>
    <lineage>
        <taxon>Eukaryota</taxon>
        <taxon>Metazoa</taxon>
        <taxon>Ecdysozoa</taxon>
        <taxon>Arthropoda</taxon>
        <taxon>Chelicerata</taxon>
        <taxon>Arachnida</taxon>
        <taxon>Acari</taxon>
        <taxon>Acariformes</taxon>
        <taxon>Sarcoptiformes</taxon>
        <taxon>Astigmata</taxon>
        <taxon>Glycyphagoidea</taxon>
        <taxon>Echimyopodidae</taxon>
        <taxon>Blomia</taxon>
    </lineage>
</organism>
<evidence type="ECO:0000313" key="2">
    <source>
        <dbReference type="EMBL" id="KAJ6222304.1"/>
    </source>
</evidence>
<dbReference type="EMBL" id="JAPWDV010000001">
    <property type="protein sequence ID" value="KAJ6222304.1"/>
    <property type="molecule type" value="Genomic_DNA"/>
</dbReference>
<feature type="compositionally biased region" description="Low complexity" evidence="1">
    <location>
        <begin position="207"/>
        <end position="223"/>
    </location>
</feature>
<feature type="region of interest" description="Disordered" evidence="1">
    <location>
        <begin position="491"/>
        <end position="529"/>
    </location>
</feature>
<sequence length="1182" mass="132586">MNSTSSTNSTSDYYKKYSRKSISGFHQDGLDFHQAKMFGSKTEKYPGGSTKEDKSRIIMDIRPRVTFRMLNKTQAEEEHRHHLMKKDKDHMFKTRLTILMQSTTSKPDPYYGYGYGYNNYNNYYEDNADEFGYTKAPHDHSLTTVKPKTTTTRRRTTTTEEPSTSGEDDENGSGENTSQEDDSSSETTTTTEAPESEEIDDNVNDDTTSTTSTTTTTTTTTTTESSINGDDEIIDATSDENNKDETNKEDEENTDEDDEKNERIEDDKPITISPSATPGNASVSPELVQAMIKALQEALGVTPPPIVTTPLPNLSTTSTLDETNDEELEPDTDDDTDQDSFDKTNDSEEQTDNENESDSETTTTKPFGTKSKGSKDPIKTSRSKLIPTVFSTVVRNTTQIRLRTPVLSVHSSKRAKQSSKRTRTTETPEVTTTSPFIMKQNGSKDGTTKSAKNKVIDGNAVLSNVLNVDDLTDDERRDMLTNILTVIQNQKNSSNEVESDMEVSTSSTTTKSTKSGRKKNKKSSNTKFLSSTKAKNVRIVSSLDELSKDSSSTDSYLLETSCQKTANIFLEESPHLKEFSVGIKMGRRYSTIIREKTLIQMLNRDPVEASKFQVSTNNNKLKTTKRFDNLTTKQIENYISMLQKVIDGLSLAFNTNSTEMGIKINVQENNSIKSLINDKSANEVKQSAFYSPRRKGMAPKRIEDNSNSDMNQEIATNENDCVQPLDESQMHSPAPSSGSNESLEIGEDFYVDPKLIYDELLNCKPLQEKLADKINILSNEQKKETLDQSNSNKSTTNTLDSVQPNDLTIGNLEKDLLAPDLMEEILNTILNEPECTELVEVVIGKEILSNNLIQPRQINSNLASNIENEQHEPLTNDLMQTQKSNSLIIDIDSIASSNESNKSSKNISSHSTFISSPNKHLQDLKTNSKPLREIIPRKNNHFKKLQVNQMIVQKSKISEPQELRKPNDSNNNKVQSVITLPNYFIPINSTTTSEQTIVSGASLQTLFFPTVSNTIIYDNTNSLINISNSSEINSKIKESTRTYSSLDTNLQQKQQAVNVFKSPTKSTVDNNKLELKTVNVPEKACNFNLSSEPSNQKIRNMPAILRKSKQQKEINKTIEVIDLEKSTDKNLTELKRKKHDESEPKNFDNKRATRFNHDPTIKTLLDVDMEKFLGNIHKKGNK</sequence>
<feature type="compositionally biased region" description="Low complexity" evidence="1">
    <location>
        <begin position="898"/>
        <end position="916"/>
    </location>
</feature>
<comment type="caution">
    <text evidence="2">The sequence shown here is derived from an EMBL/GenBank/DDBJ whole genome shotgun (WGS) entry which is preliminary data.</text>
</comment>
<accession>A0A9Q0MBC5</accession>
<feature type="region of interest" description="Disordered" evidence="1">
    <location>
        <begin position="782"/>
        <end position="802"/>
    </location>
</feature>
<feature type="compositionally biased region" description="Acidic residues" evidence="1">
    <location>
        <begin position="322"/>
        <end position="339"/>
    </location>
</feature>
<protein>
    <submittedName>
        <fullName evidence="2">Uncharacterized protein</fullName>
    </submittedName>
</protein>
<reference evidence="2" key="1">
    <citation type="submission" date="2022-12" db="EMBL/GenBank/DDBJ databases">
        <title>Genome assemblies of Blomia tropicalis.</title>
        <authorList>
            <person name="Cui Y."/>
        </authorList>
    </citation>
    <scope>NUCLEOTIDE SEQUENCE</scope>
    <source>
        <tissue evidence="2">Adult mites</tissue>
    </source>
</reference>
<keyword evidence="3" id="KW-1185">Reference proteome</keyword>
<feature type="compositionally biased region" description="Low complexity" evidence="1">
    <location>
        <begin position="308"/>
        <end position="321"/>
    </location>
</feature>
<feature type="compositionally biased region" description="Acidic residues" evidence="1">
    <location>
        <begin position="347"/>
        <end position="359"/>
    </location>
</feature>
<gene>
    <name evidence="2" type="ORF">RDWZM_000849</name>
</gene>
<feature type="region of interest" description="Disordered" evidence="1">
    <location>
        <begin position="301"/>
        <end position="380"/>
    </location>
</feature>
<feature type="compositionally biased region" description="Polar residues" evidence="1">
    <location>
        <begin position="787"/>
        <end position="802"/>
    </location>
</feature>
<feature type="region of interest" description="Disordered" evidence="1">
    <location>
        <begin position="406"/>
        <end position="430"/>
    </location>
</feature>
<feature type="compositionally biased region" description="Acidic residues" evidence="1">
    <location>
        <begin position="247"/>
        <end position="259"/>
    </location>
</feature>
<feature type="region of interest" description="Disordered" evidence="1">
    <location>
        <begin position="898"/>
        <end position="923"/>
    </location>
</feature>
<feature type="compositionally biased region" description="Basic residues" evidence="1">
    <location>
        <begin position="514"/>
        <end position="524"/>
    </location>
</feature>
<feature type="compositionally biased region" description="Low complexity" evidence="1">
    <location>
        <begin position="504"/>
        <end position="513"/>
    </location>
</feature>
<dbReference type="Proteomes" id="UP001142055">
    <property type="component" value="Chromosome 1"/>
</dbReference>
<feature type="compositionally biased region" description="Acidic residues" evidence="1">
    <location>
        <begin position="166"/>
        <end position="184"/>
    </location>
</feature>
<feature type="compositionally biased region" description="Acidic residues" evidence="1">
    <location>
        <begin position="229"/>
        <end position="238"/>
    </location>
</feature>
<proteinExistence type="predicted"/>